<keyword evidence="3 4" id="KW-0597">Phosphoprotein</keyword>
<feature type="domain" description="Histidine kinase" evidence="5">
    <location>
        <begin position="123"/>
        <end position="345"/>
    </location>
</feature>
<dbReference type="SMART" id="SM00388">
    <property type="entry name" value="HisKA"/>
    <property type="match status" value="1"/>
</dbReference>
<dbReference type="Gene3D" id="1.10.287.130">
    <property type="match status" value="1"/>
</dbReference>
<dbReference type="Proteomes" id="UP000600101">
    <property type="component" value="Unassembled WGS sequence"/>
</dbReference>
<keyword evidence="9" id="KW-1185">Reference proteome</keyword>
<dbReference type="InterPro" id="IPR001789">
    <property type="entry name" value="Sig_transdc_resp-reg_receiver"/>
</dbReference>
<evidence type="ECO:0000256" key="2">
    <source>
        <dbReference type="ARBA" id="ARBA00012438"/>
    </source>
</evidence>
<feature type="domain" description="PAS" evidence="7">
    <location>
        <begin position="1"/>
        <end position="56"/>
    </location>
</feature>
<comment type="caution">
    <text evidence="8">The sequence shown here is derived from an EMBL/GenBank/DDBJ whole genome shotgun (WGS) entry which is preliminary data.</text>
</comment>
<dbReference type="PRINTS" id="PR00344">
    <property type="entry name" value="BCTRLSENSOR"/>
</dbReference>
<evidence type="ECO:0000256" key="1">
    <source>
        <dbReference type="ARBA" id="ARBA00000085"/>
    </source>
</evidence>
<dbReference type="Pfam" id="PF00072">
    <property type="entry name" value="Response_reg"/>
    <property type="match status" value="1"/>
</dbReference>
<dbReference type="PROSITE" id="PS50112">
    <property type="entry name" value="PAS"/>
    <property type="match status" value="1"/>
</dbReference>
<protein>
    <recommendedName>
        <fullName evidence="2">histidine kinase</fullName>
        <ecNumber evidence="2">2.7.13.3</ecNumber>
    </recommendedName>
</protein>
<dbReference type="InterPro" id="IPR011006">
    <property type="entry name" value="CheY-like_superfamily"/>
</dbReference>
<dbReference type="Gene3D" id="3.30.565.10">
    <property type="entry name" value="Histidine kinase-like ATPase, C-terminal domain"/>
    <property type="match status" value="1"/>
</dbReference>
<feature type="domain" description="Response regulatory" evidence="6">
    <location>
        <begin position="368"/>
        <end position="482"/>
    </location>
</feature>
<proteinExistence type="predicted"/>
<evidence type="ECO:0000313" key="8">
    <source>
        <dbReference type="EMBL" id="MBC4017910.1"/>
    </source>
</evidence>
<dbReference type="SUPFAM" id="SSF47384">
    <property type="entry name" value="Homodimeric domain of signal transducing histidine kinase"/>
    <property type="match status" value="1"/>
</dbReference>
<dbReference type="PROSITE" id="PS50110">
    <property type="entry name" value="RESPONSE_REGULATORY"/>
    <property type="match status" value="1"/>
</dbReference>
<organism evidence="8 9">
    <name type="scientific">Siccirubricoccus deserti</name>
    <dbReference type="NCBI Taxonomy" id="2013562"/>
    <lineage>
        <taxon>Bacteria</taxon>
        <taxon>Pseudomonadati</taxon>
        <taxon>Pseudomonadota</taxon>
        <taxon>Alphaproteobacteria</taxon>
        <taxon>Acetobacterales</taxon>
        <taxon>Roseomonadaceae</taxon>
        <taxon>Siccirubricoccus</taxon>
    </lineage>
</organism>
<dbReference type="AlphaFoldDB" id="A0A9X0R210"/>
<dbReference type="InterPro" id="IPR003594">
    <property type="entry name" value="HATPase_dom"/>
</dbReference>
<evidence type="ECO:0000259" key="5">
    <source>
        <dbReference type="PROSITE" id="PS50109"/>
    </source>
</evidence>
<reference evidence="8" key="1">
    <citation type="submission" date="2020-08" db="EMBL/GenBank/DDBJ databases">
        <authorList>
            <person name="Hu Y."/>
            <person name="Nguyen S.V."/>
            <person name="Li F."/>
            <person name="Fanning S."/>
        </authorList>
    </citation>
    <scope>NUCLEOTIDE SEQUENCE</scope>
    <source>
        <strain evidence="8">SYSU D8009</strain>
    </source>
</reference>
<dbReference type="SUPFAM" id="SSF52172">
    <property type="entry name" value="CheY-like"/>
    <property type="match status" value="1"/>
</dbReference>
<dbReference type="CDD" id="cd00156">
    <property type="entry name" value="REC"/>
    <property type="match status" value="1"/>
</dbReference>
<dbReference type="GO" id="GO:0000155">
    <property type="term" value="F:phosphorelay sensor kinase activity"/>
    <property type="evidence" value="ECO:0007669"/>
    <property type="project" value="InterPro"/>
</dbReference>
<sequence length="500" mass="51651">MALLDASGAILAANPALGRLAGLAVPVRPGLAVAQLVVPAERAALATLLAEALAGRAAAPLAATPAGPTAPEDASWEISVEALPAGAGAPLLLRVGDRTAARRVEARLTSAGRLETIGRLAGGIAHDFNNLLAVVVGGVGAIRAAGVSPAQAADVAAVEDAARRGAALVAHLLAFARQHRLQPRILELNAAVAGIAPLLRRLLGEAIVLELRLEAPGRRVRVDPVQLDQVILNLAANAREAMPAGGTLRIATGHAVVLRPEGEGPGALPPGCYAVLEVTDTGNGMPPEVLPRLFEPFFTTRPDKGGTGLGLATVQGIVAQFGGHIDVTSRPGEGSCFRIHLPRQDAQAELPAAPAPPAPAVTAGERRPVLLVEDEASLARLAERLVQRAGHAVVVADCAEAALELIEAGMVPAALISDVAMPGMDGVALARMLRQRWPGLPVVLLSGYAKSALGQDFEDEGFRFLAKPYVPQELLHMLERAMPAKVVADEEISRSTLDVY</sequence>
<name>A0A9X0R210_9PROT</name>
<dbReference type="PROSITE" id="PS50109">
    <property type="entry name" value="HIS_KIN"/>
    <property type="match status" value="1"/>
</dbReference>
<gene>
    <name evidence="8" type="ORF">H7965_21635</name>
</gene>
<dbReference type="InterPro" id="IPR004358">
    <property type="entry name" value="Sig_transdc_His_kin-like_C"/>
</dbReference>
<dbReference type="RefSeq" id="WP_186772665.1">
    <property type="nucleotide sequence ID" value="NZ_JACOMF010000037.1"/>
</dbReference>
<dbReference type="SMART" id="SM00387">
    <property type="entry name" value="HATPase_c"/>
    <property type="match status" value="1"/>
</dbReference>
<accession>A0A9X0R210</accession>
<dbReference type="SUPFAM" id="SSF55874">
    <property type="entry name" value="ATPase domain of HSP90 chaperone/DNA topoisomerase II/histidine kinase"/>
    <property type="match status" value="1"/>
</dbReference>
<evidence type="ECO:0000259" key="6">
    <source>
        <dbReference type="PROSITE" id="PS50110"/>
    </source>
</evidence>
<dbReference type="InterPro" id="IPR036097">
    <property type="entry name" value="HisK_dim/P_sf"/>
</dbReference>
<dbReference type="InterPro" id="IPR003661">
    <property type="entry name" value="HisK_dim/P_dom"/>
</dbReference>
<dbReference type="PANTHER" id="PTHR43065:SF42">
    <property type="entry name" value="TWO-COMPONENT SENSOR PPRA"/>
    <property type="match status" value="1"/>
</dbReference>
<dbReference type="InterPro" id="IPR000014">
    <property type="entry name" value="PAS"/>
</dbReference>
<dbReference type="InterPro" id="IPR036890">
    <property type="entry name" value="HATPase_C_sf"/>
</dbReference>
<dbReference type="EMBL" id="JACOMF010000037">
    <property type="protein sequence ID" value="MBC4017910.1"/>
    <property type="molecule type" value="Genomic_DNA"/>
</dbReference>
<dbReference type="EC" id="2.7.13.3" evidence="2"/>
<evidence type="ECO:0000259" key="7">
    <source>
        <dbReference type="PROSITE" id="PS50112"/>
    </source>
</evidence>
<evidence type="ECO:0000256" key="4">
    <source>
        <dbReference type="PROSITE-ProRule" id="PRU00169"/>
    </source>
</evidence>
<dbReference type="SMART" id="SM00448">
    <property type="entry name" value="REC"/>
    <property type="match status" value="1"/>
</dbReference>
<dbReference type="PANTHER" id="PTHR43065">
    <property type="entry name" value="SENSOR HISTIDINE KINASE"/>
    <property type="match status" value="1"/>
</dbReference>
<feature type="modified residue" description="4-aspartylphosphate" evidence="4">
    <location>
        <position position="418"/>
    </location>
</feature>
<evidence type="ECO:0000256" key="3">
    <source>
        <dbReference type="ARBA" id="ARBA00022553"/>
    </source>
</evidence>
<dbReference type="Gene3D" id="3.40.50.2300">
    <property type="match status" value="1"/>
</dbReference>
<dbReference type="Pfam" id="PF02518">
    <property type="entry name" value="HATPase_c"/>
    <property type="match status" value="1"/>
</dbReference>
<evidence type="ECO:0000313" key="9">
    <source>
        <dbReference type="Proteomes" id="UP000600101"/>
    </source>
</evidence>
<dbReference type="InterPro" id="IPR005467">
    <property type="entry name" value="His_kinase_dom"/>
</dbReference>
<comment type="catalytic activity">
    <reaction evidence="1">
        <text>ATP + protein L-histidine = ADP + protein N-phospho-L-histidine.</text>
        <dbReference type="EC" id="2.7.13.3"/>
    </reaction>
</comment>